<keyword evidence="8" id="KW-0472">Membrane</keyword>
<evidence type="ECO:0000256" key="4">
    <source>
        <dbReference type="ARBA" id="ARBA00022801"/>
    </source>
</evidence>
<protein>
    <submittedName>
        <fullName evidence="10">Low molecular weight phosphotyrosine protein phosphatase</fullName>
    </submittedName>
</protein>
<keyword evidence="8" id="KW-1133">Transmembrane helix</keyword>
<feature type="transmembrane region" description="Helical" evidence="8">
    <location>
        <begin position="74"/>
        <end position="97"/>
    </location>
</feature>
<feature type="region of interest" description="Disordered" evidence="7">
    <location>
        <begin position="42"/>
        <end position="65"/>
    </location>
</feature>
<dbReference type="GO" id="GO:0005737">
    <property type="term" value="C:cytoplasm"/>
    <property type="evidence" value="ECO:0007669"/>
    <property type="project" value="UniProtKB-SubCell"/>
</dbReference>
<dbReference type="Proteomes" id="UP000762676">
    <property type="component" value="Unassembled WGS sequence"/>
</dbReference>
<organism evidence="10 11">
    <name type="scientific">Elysia marginata</name>
    <dbReference type="NCBI Taxonomy" id="1093978"/>
    <lineage>
        <taxon>Eukaryota</taxon>
        <taxon>Metazoa</taxon>
        <taxon>Spiralia</taxon>
        <taxon>Lophotrochozoa</taxon>
        <taxon>Mollusca</taxon>
        <taxon>Gastropoda</taxon>
        <taxon>Heterobranchia</taxon>
        <taxon>Euthyneura</taxon>
        <taxon>Panpulmonata</taxon>
        <taxon>Sacoglossa</taxon>
        <taxon>Placobranchoidea</taxon>
        <taxon>Plakobranchidae</taxon>
        <taxon>Elysia</taxon>
    </lineage>
</organism>
<evidence type="ECO:0000256" key="5">
    <source>
        <dbReference type="ARBA" id="ARBA00022912"/>
    </source>
</evidence>
<comment type="similarity">
    <text evidence="2">Belongs to the low molecular weight phosphotyrosine protein phosphatase family.</text>
</comment>
<feature type="transmembrane region" description="Helical" evidence="8">
    <location>
        <begin position="6"/>
        <end position="38"/>
    </location>
</feature>
<name>A0AAV4GZZ6_9GAST</name>
<dbReference type="GO" id="GO:0004726">
    <property type="term" value="F:non-membrane spanning protein tyrosine phosphatase activity"/>
    <property type="evidence" value="ECO:0007669"/>
    <property type="project" value="InterPro"/>
</dbReference>
<dbReference type="Gene3D" id="3.40.50.2300">
    <property type="match status" value="1"/>
</dbReference>
<reference evidence="10 11" key="1">
    <citation type="journal article" date="2021" name="Elife">
        <title>Chloroplast acquisition without the gene transfer in kleptoplastic sea slugs, Plakobranchus ocellatus.</title>
        <authorList>
            <person name="Maeda T."/>
            <person name="Takahashi S."/>
            <person name="Yoshida T."/>
            <person name="Shimamura S."/>
            <person name="Takaki Y."/>
            <person name="Nagai Y."/>
            <person name="Toyoda A."/>
            <person name="Suzuki Y."/>
            <person name="Arimoto A."/>
            <person name="Ishii H."/>
            <person name="Satoh N."/>
            <person name="Nishiyama T."/>
            <person name="Hasebe M."/>
            <person name="Maruyama T."/>
            <person name="Minagawa J."/>
            <person name="Obokata J."/>
            <person name="Shigenobu S."/>
        </authorList>
    </citation>
    <scope>NUCLEOTIDE SEQUENCE [LARGE SCALE GENOMIC DNA]</scope>
</reference>
<dbReference type="PRINTS" id="PR00720">
    <property type="entry name" value="MAMMALPTPASE"/>
</dbReference>
<evidence type="ECO:0000256" key="8">
    <source>
        <dbReference type="SAM" id="Phobius"/>
    </source>
</evidence>
<accession>A0AAV4GZZ6</accession>
<dbReference type="SMART" id="SM00226">
    <property type="entry name" value="LMWPc"/>
    <property type="match status" value="1"/>
</dbReference>
<dbReference type="InterPro" id="IPR036196">
    <property type="entry name" value="Ptyr_pPase_sf"/>
</dbReference>
<evidence type="ECO:0000256" key="6">
    <source>
        <dbReference type="PIRSR" id="PIRSR617867-1"/>
    </source>
</evidence>
<evidence type="ECO:0000256" key="1">
    <source>
        <dbReference type="ARBA" id="ARBA00004496"/>
    </source>
</evidence>
<dbReference type="EMBL" id="BMAT01012375">
    <property type="protein sequence ID" value="GFR90760.1"/>
    <property type="molecule type" value="Genomic_DNA"/>
</dbReference>
<comment type="subcellular location">
    <subcellularLocation>
        <location evidence="1">Cytoplasm</location>
    </subcellularLocation>
</comment>
<evidence type="ECO:0000256" key="7">
    <source>
        <dbReference type="SAM" id="MobiDB-lite"/>
    </source>
</evidence>
<dbReference type="Pfam" id="PF01451">
    <property type="entry name" value="LMWPc"/>
    <property type="match status" value="1"/>
</dbReference>
<sequence length="212" mass="22972">MVVVVVLVVVVVIIVVVIVVVAVVTEVAVVVVIVVVVVSSSSSSSRNSSSNRSSRSGGSSSGSGSTSIITNTVIVLKVVVAVVVVVVVVEISAVLWAKQTRNRATPYKPSWRTGSFLTILMSGPKMVHDITKDDFKNFEYIFGMDHENMEDIGEMKPKGGTAKCMLLGEYDPQKELTVQDPYFTHGQNKNAFNEVYDQCHRCCVAFLDSLNL</sequence>
<keyword evidence="3" id="KW-0963">Cytoplasm</keyword>
<dbReference type="InterPro" id="IPR017867">
    <property type="entry name" value="Tyr_phospatase_low_mol_wt"/>
</dbReference>
<evidence type="ECO:0000256" key="2">
    <source>
        <dbReference type="ARBA" id="ARBA00011063"/>
    </source>
</evidence>
<keyword evidence="5" id="KW-0904">Protein phosphatase</keyword>
<dbReference type="InterPro" id="IPR023485">
    <property type="entry name" value="Ptyr_pPase"/>
</dbReference>
<evidence type="ECO:0000256" key="3">
    <source>
        <dbReference type="ARBA" id="ARBA00022490"/>
    </source>
</evidence>
<dbReference type="InterPro" id="IPR050438">
    <property type="entry name" value="LMW_PTPase"/>
</dbReference>
<evidence type="ECO:0000259" key="9">
    <source>
        <dbReference type="SMART" id="SM00226"/>
    </source>
</evidence>
<evidence type="ECO:0000313" key="11">
    <source>
        <dbReference type="Proteomes" id="UP000762676"/>
    </source>
</evidence>
<feature type="domain" description="Phosphotyrosine protein phosphatase I" evidence="9">
    <location>
        <begin position="92"/>
        <end position="209"/>
    </location>
</feature>
<feature type="active site" description="Proton donor" evidence="6">
    <location>
        <position position="180"/>
    </location>
</feature>
<dbReference type="InterPro" id="IPR002115">
    <property type="entry name" value="Tyr_Pase_low_mol_wt_mml"/>
</dbReference>
<dbReference type="PANTHER" id="PTHR11717">
    <property type="entry name" value="LOW MOLECULAR WEIGHT PROTEIN TYROSINE PHOSPHATASE"/>
    <property type="match status" value="1"/>
</dbReference>
<keyword evidence="8" id="KW-0812">Transmembrane</keyword>
<dbReference type="SUPFAM" id="SSF52788">
    <property type="entry name" value="Phosphotyrosine protein phosphatases I"/>
    <property type="match status" value="1"/>
</dbReference>
<dbReference type="AlphaFoldDB" id="A0AAV4GZZ6"/>
<keyword evidence="4" id="KW-0378">Hydrolase</keyword>
<proteinExistence type="inferred from homology"/>
<evidence type="ECO:0000313" key="10">
    <source>
        <dbReference type="EMBL" id="GFR90760.1"/>
    </source>
</evidence>
<gene>
    <name evidence="10" type="ORF">ElyMa_006157500</name>
</gene>
<dbReference type="GO" id="GO:0003993">
    <property type="term" value="F:acid phosphatase activity"/>
    <property type="evidence" value="ECO:0007669"/>
    <property type="project" value="InterPro"/>
</dbReference>
<keyword evidence="11" id="KW-1185">Reference proteome</keyword>
<dbReference type="PANTHER" id="PTHR11717:SF7">
    <property type="entry name" value="LOW MOLECULAR WEIGHT PHOSPHOTYROSINE PROTEIN PHOSPHATASE"/>
    <property type="match status" value="1"/>
</dbReference>
<comment type="caution">
    <text evidence="10">The sequence shown here is derived from an EMBL/GenBank/DDBJ whole genome shotgun (WGS) entry which is preliminary data.</text>
</comment>
<dbReference type="PRINTS" id="PR00719">
    <property type="entry name" value="LMWPTPASE"/>
</dbReference>